<protein>
    <submittedName>
        <fullName evidence="1">Uncharacterized protein</fullName>
    </submittedName>
</protein>
<dbReference type="Proteomes" id="UP000013827">
    <property type="component" value="Unassembled WGS sequence"/>
</dbReference>
<sequence length="100" mass="10970">MPPCDAVAERFLDRYVFQGGITRRYRMAEQRAVCAAVPVRALLQLPLLGVNRGYKGLYGGGWPLRGMGAAGTALGAADARTNEHYEIGTIFDPKITRCKR</sequence>
<evidence type="ECO:0000313" key="2">
    <source>
        <dbReference type="Proteomes" id="UP000013827"/>
    </source>
</evidence>
<organism evidence="1 2">
    <name type="scientific">Emiliania huxleyi (strain CCMP1516)</name>
    <dbReference type="NCBI Taxonomy" id="280463"/>
    <lineage>
        <taxon>Eukaryota</taxon>
        <taxon>Haptista</taxon>
        <taxon>Haptophyta</taxon>
        <taxon>Prymnesiophyceae</taxon>
        <taxon>Isochrysidales</taxon>
        <taxon>Noelaerhabdaceae</taxon>
        <taxon>Emiliania</taxon>
    </lineage>
</organism>
<dbReference type="RefSeq" id="XP_005774647.1">
    <property type="nucleotide sequence ID" value="XM_005774590.1"/>
</dbReference>
<accession>A0A0D3JFD3</accession>
<keyword evidence="2" id="KW-1185">Reference proteome</keyword>
<evidence type="ECO:0000313" key="1">
    <source>
        <dbReference type="EnsemblProtists" id="EOD22218"/>
    </source>
</evidence>
<dbReference type="PaxDb" id="2903-EOD22218"/>
<name>A0A0D3JFD3_EMIH1</name>
<dbReference type="KEGG" id="ehx:EMIHUDRAFT_207374"/>
<reference evidence="2" key="1">
    <citation type="journal article" date="2013" name="Nature">
        <title>Pan genome of the phytoplankton Emiliania underpins its global distribution.</title>
        <authorList>
            <person name="Read B.A."/>
            <person name="Kegel J."/>
            <person name="Klute M.J."/>
            <person name="Kuo A."/>
            <person name="Lefebvre S.C."/>
            <person name="Maumus F."/>
            <person name="Mayer C."/>
            <person name="Miller J."/>
            <person name="Monier A."/>
            <person name="Salamov A."/>
            <person name="Young J."/>
            <person name="Aguilar M."/>
            <person name="Claverie J.M."/>
            <person name="Frickenhaus S."/>
            <person name="Gonzalez K."/>
            <person name="Herman E.K."/>
            <person name="Lin Y.C."/>
            <person name="Napier J."/>
            <person name="Ogata H."/>
            <person name="Sarno A.F."/>
            <person name="Shmutz J."/>
            <person name="Schroeder D."/>
            <person name="de Vargas C."/>
            <person name="Verret F."/>
            <person name="von Dassow P."/>
            <person name="Valentin K."/>
            <person name="Van de Peer Y."/>
            <person name="Wheeler G."/>
            <person name="Dacks J.B."/>
            <person name="Delwiche C.F."/>
            <person name="Dyhrman S.T."/>
            <person name="Glockner G."/>
            <person name="John U."/>
            <person name="Richards T."/>
            <person name="Worden A.Z."/>
            <person name="Zhang X."/>
            <person name="Grigoriev I.V."/>
            <person name="Allen A.E."/>
            <person name="Bidle K."/>
            <person name="Borodovsky M."/>
            <person name="Bowler C."/>
            <person name="Brownlee C."/>
            <person name="Cock J.M."/>
            <person name="Elias M."/>
            <person name="Gladyshev V.N."/>
            <person name="Groth M."/>
            <person name="Guda C."/>
            <person name="Hadaegh A."/>
            <person name="Iglesias-Rodriguez M.D."/>
            <person name="Jenkins J."/>
            <person name="Jones B.M."/>
            <person name="Lawson T."/>
            <person name="Leese F."/>
            <person name="Lindquist E."/>
            <person name="Lobanov A."/>
            <person name="Lomsadze A."/>
            <person name="Malik S.B."/>
            <person name="Marsh M.E."/>
            <person name="Mackinder L."/>
            <person name="Mock T."/>
            <person name="Mueller-Roeber B."/>
            <person name="Pagarete A."/>
            <person name="Parker M."/>
            <person name="Probert I."/>
            <person name="Quesneville H."/>
            <person name="Raines C."/>
            <person name="Rensing S.A."/>
            <person name="Riano-Pachon D.M."/>
            <person name="Richier S."/>
            <person name="Rokitta S."/>
            <person name="Shiraiwa Y."/>
            <person name="Soanes D.M."/>
            <person name="van der Giezen M."/>
            <person name="Wahlund T.M."/>
            <person name="Williams B."/>
            <person name="Wilson W."/>
            <person name="Wolfe G."/>
            <person name="Wurch L.L."/>
        </authorList>
    </citation>
    <scope>NUCLEOTIDE SEQUENCE</scope>
</reference>
<dbReference type="HOGENOM" id="CLU_2311482_0_0_1"/>
<proteinExistence type="predicted"/>
<dbReference type="EnsemblProtists" id="EOD22218">
    <property type="protein sequence ID" value="EOD22218"/>
    <property type="gene ID" value="EMIHUDRAFT_207374"/>
</dbReference>
<dbReference type="AlphaFoldDB" id="A0A0D3JFD3"/>
<reference evidence="1" key="2">
    <citation type="submission" date="2024-10" db="UniProtKB">
        <authorList>
            <consortium name="EnsemblProtists"/>
        </authorList>
    </citation>
    <scope>IDENTIFICATION</scope>
</reference>
<dbReference type="GeneID" id="17267888"/>